<proteinExistence type="predicted"/>
<accession>A0A0F9XJQ5</accession>
<organism evidence="1">
    <name type="scientific">marine sediment metagenome</name>
    <dbReference type="NCBI Taxonomy" id="412755"/>
    <lineage>
        <taxon>unclassified sequences</taxon>
        <taxon>metagenomes</taxon>
        <taxon>ecological metagenomes</taxon>
    </lineage>
</organism>
<name>A0A0F9XJQ5_9ZZZZ</name>
<dbReference type="AlphaFoldDB" id="A0A0F9XJQ5"/>
<reference evidence="1" key="1">
    <citation type="journal article" date="2015" name="Nature">
        <title>Complex archaea that bridge the gap between prokaryotes and eukaryotes.</title>
        <authorList>
            <person name="Spang A."/>
            <person name="Saw J.H."/>
            <person name="Jorgensen S.L."/>
            <person name="Zaremba-Niedzwiedzka K."/>
            <person name="Martijn J."/>
            <person name="Lind A.E."/>
            <person name="van Eijk R."/>
            <person name="Schleper C."/>
            <person name="Guy L."/>
            <person name="Ettema T.J."/>
        </authorList>
    </citation>
    <scope>NUCLEOTIDE SEQUENCE</scope>
</reference>
<sequence length="52" mass="6243">MILAEVSFMKVLQYPWVFYPVRRYDFICSVGCYYHWTGRKHTCTDCNAKEVS</sequence>
<comment type="caution">
    <text evidence="1">The sequence shown here is derived from an EMBL/GenBank/DDBJ whole genome shotgun (WGS) entry which is preliminary data.</text>
</comment>
<evidence type="ECO:0000313" key="1">
    <source>
        <dbReference type="EMBL" id="KKN92293.1"/>
    </source>
</evidence>
<dbReference type="EMBL" id="LAZR01000095">
    <property type="protein sequence ID" value="KKN92293.1"/>
    <property type="molecule type" value="Genomic_DNA"/>
</dbReference>
<gene>
    <name evidence="1" type="ORF">LCGC14_0207840</name>
</gene>
<protein>
    <submittedName>
        <fullName evidence="1">Uncharacterized protein</fullName>
    </submittedName>
</protein>